<name>A0A7Y6KI20_9ACTN</name>
<keyword evidence="3" id="KW-1185">Reference proteome</keyword>
<evidence type="ECO:0000313" key="2">
    <source>
        <dbReference type="EMBL" id="NUV31371.1"/>
    </source>
</evidence>
<evidence type="ECO:0000313" key="3">
    <source>
        <dbReference type="Proteomes" id="UP000540128"/>
    </source>
</evidence>
<feature type="domain" description="TIR" evidence="1">
    <location>
        <begin position="1"/>
        <end position="143"/>
    </location>
</feature>
<dbReference type="EMBL" id="JAANNT010000026">
    <property type="protein sequence ID" value="NUV31371.1"/>
    <property type="molecule type" value="Genomic_DNA"/>
</dbReference>
<gene>
    <name evidence="2" type="ORF">G6W59_24235</name>
</gene>
<dbReference type="Proteomes" id="UP000540128">
    <property type="component" value="Unassembled WGS sequence"/>
</dbReference>
<accession>A0A7Y6KI20</accession>
<proteinExistence type="predicted"/>
<organism evidence="2 3">
    <name type="scientific">Streptomyces odorifer</name>
    <dbReference type="NCBI Taxonomy" id="53450"/>
    <lineage>
        <taxon>Bacteria</taxon>
        <taxon>Bacillati</taxon>
        <taxon>Actinomycetota</taxon>
        <taxon>Actinomycetes</taxon>
        <taxon>Kitasatosporales</taxon>
        <taxon>Streptomycetaceae</taxon>
        <taxon>Streptomyces</taxon>
        <taxon>Streptomyces albidoflavus group</taxon>
    </lineage>
</organism>
<dbReference type="SUPFAM" id="SSF52200">
    <property type="entry name" value="Toll/Interleukin receptor TIR domain"/>
    <property type="match status" value="1"/>
</dbReference>
<dbReference type="Gene3D" id="3.40.50.10140">
    <property type="entry name" value="Toll/interleukin-1 receptor homology (TIR) domain"/>
    <property type="match status" value="1"/>
</dbReference>
<evidence type="ECO:0000259" key="1">
    <source>
        <dbReference type="PROSITE" id="PS50104"/>
    </source>
</evidence>
<dbReference type="GO" id="GO:0007165">
    <property type="term" value="P:signal transduction"/>
    <property type="evidence" value="ECO:0007669"/>
    <property type="project" value="InterPro"/>
</dbReference>
<dbReference type="AlphaFoldDB" id="A0A7Y6KI20"/>
<protein>
    <submittedName>
        <fullName evidence="2">Toll/interleukin-1 receptor domain-containing protein</fullName>
    </submittedName>
</protein>
<dbReference type="InterPro" id="IPR035897">
    <property type="entry name" value="Toll_tir_struct_dom_sf"/>
</dbReference>
<dbReference type="InterPro" id="IPR000157">
    <property type="entry name" value="TIR_dom"/>
</dbReference>
<dbReference type="Pfam" id="PF13676">
    <property type="entry name" value="TIR_2"/>
    <property type="match status" value="1"/>
</dbReference>
<reference evidence="2 3" key="1">
    <citation type="submission" date="2020-03" db="EMBL/GenBank/DDBJ databases">
        <title>Complete genome sequence of sixteen Streptomyces strains facilitates identification of candidate genes involved in plant growth-promotion in grain legumes and cereals.</title>
        <authorList>
            <person name="Gopalakrishnan S."/>
            <person name="Thakur V."/>
            <person name="Saxena R."/>
            <person name="Vadlamudi S."/>
            <person name="Purohit S."/>
            <person name="Kumar V."/>
            <person name="Rathore A."/>
            <person name="Chitikineni A."/>
            <person name="Varshney R.K."/>
        </authorList>
    </citation>
    <scope>NUCLEOTIDE SEQUENCE [LARGE SCALE GENOMIC DNA]</scope>
    <source>
        <strain evidence="2 3">KAI-180</strain>
    </source>
</reference>
<dbReference type="RefSeq" id="WP_030695423.1">
    <property type="nucleotide sequence ID" value="NZ_JAANNT010000026.1"/>
</dbReference>
<comment type="caution">
    <text evidence="2">The sequence shown here is derived from an EMBL/GenBank/DDBJ whole genome shotgun (WGS) entry which is preliminary data.</text>
</comment>
<keyword evidence="2" id="KW-0675">Receptor</keyword>
<dbReference type="PROSITE" id="PS50104">
    <property type="entry name" value="TIR"/>
    <property type="match status" value="1"/>
</dbReference>
<sequence>MPHVFINYRTGDGEQASAHLDDALRRRFGDNASFRDGRSIRLGRTFQEELRENVRACEVLLVLAGPGWAARPELWQQDDWVREEILEALRNDVLIVPVLLGRGTARPAKADLPPELASVADRQCLTYEAHRAEYDVPAILQALTKVIPAFAAAEEERAQATETTANGMREVEGVSAVQAGSAGDISTTVNGSTGAGSTTTHFHAATGSVHTGSGNQHLPQFSGDGPVNYTADNHGTVNNSFGNRTADQEKK</sequence>